<dbReference type="SFLD" id="SFLDF00272">
    <property type="entry name" value="biotin_synthase"/>
    <property type="match status" value="1"/>
</dbReference>
<feature type="binding site" evidence="13 14">
    <location>
        <position position="55"/>
    </location>
    <ligand>
        <name>[4Fe-4S] cluster</name>
        <dbReference type="ChEBI" id="CHEBI:49883"/>
        <note>4Fe-4S-S-AdoMet</note>
    </ligand>
</feature>
<dbReference type="Proteomes" id="UP000001700">
    <property type="component" value="Chromosome"/>
</dbReference>
<dbReference type="Pfam" id="PF04055">
    <property type="entry name" value="Radical_SAM"/>
    <property type="match status" value="1"/>
</dbReference>
<comment type="cofactor">
    <cofactor evidence="13 14">
        <name>[4Fe-4S] cluster</name>
        <dbReference type="ChEBI" id="CHEBI:49883"/>
    </cofactor>
    <text evidence="13 14">Binds 1 [4Fe-4S] cluster. The cluster is coordinated with 3 cysteines and an exchangeable S-adenosyl-L-methionine.</text>
</comment>
<reference evidence="16" key="1">
    <citation type="submission" date="2008-05" db="EMBL/GenBank/DDBJ databases">
        <title>Genome sequence of Riesia pediculicola USDA.</title>
        <authorList>
            <person name="Kirkness E.F."/>
        </authorList>
    </citation>
    <scope>NUCLEOTIDE SEQUENCE [LARGE SCALE GENOMIC DNA]</scope>
    <source>
        <strain evidence="16">USDA</strain>
    </source>
</reference>
<evidence type="ECO:0000259" key="15">
    <source>
        <dbReference type="PROSITE" id="PS51918"/>
    </source>
</evidence>
<dbReference type="SUPFAM" id="SSF102114">
    <property type="entry name" value="Radical SAM enzymes"/>
    <property type="match status" value="1"/>
</dbReference>
<dbReference type="SFLD" id="SFLDG01060">
    <property type="entry name" value="BATS_domain_containing"/>
    <property type="match status" value="1"/>
</dbReference>
<comment type="cofactor">
    <cofactor evidence="13">
        <name>[2Fe-2S] cluster</name>
        <dbReference type="ChEBI" id="CHEBI:190135"/>
    </cofactor>
    <text evidence="13">Binds 1 [2Fe-2S] cluster. The cluster is coordinated with 3 cysteines and 1 arginine.</text>
</comment>
<evidence type="ECO:0000256" key="6">
    <source>
        <dbReference type="ARBA" id="ARBA00022691"/>
    </source>
</evidence>
<feature type="domain" description="Radical SAM core" evidence="15">
    <location>
        <begin position="36"/>
        <end position="263"/>
    </location>
</feature>
<evidence type="ECO:0000256" key="14">
    <source>
        <dbReference type="PIRSR" id="PIRSR001619-1"/>
    </source>
</evidence>
<feature type="binding site" evidence="13 14">
    <location>
        <position position="186"/>
    </location>
    <ligand>
        <name>[2Fe-2S] cluster</name>
        <dbReference type="ChEBI" id="CHEBI:190135"/>
    </ligand>
</feature>
<keyword evidence="7 13" id="KW-0001">2Fe-2S</keyword>
<feature type="binding site" evidence="13 14">
    <location>
        <position position="258"/>
    </location>
    <ligand>
        <name>[2Fe-2S] cluster</name>
        <dbReference type="ChEBI" id="CHEBI:190135"/>
    </ligand>
</feature>
<dbReference type="PROSITE" id="PS51918">
    <property type="entry name" value="RADICAL_SAM"/>
    <property type="match status" value="1"/>
</dbReference>
<name>D4G8Y7_RIEPU</name>
<dbReference type="GO" id="GO:0004076">
    <property type="term" value="F:biotin synthase activity"/>
    <property type="evidence" value="ECO:0007669"/>
    <property type="project" value="UniProtKB-UniRule"/>
</dbReference>
<dbReference type="InterPro" id="IPR010722">
    <property type="entry name" value="BATS_dom"/>
</dbReference>
<feature type="binding site" evidence="13 14">
    <location>
        <position position="51"/>
    </location>
    <ligand>
        <name>[4Fe-4S] cluster</name>
        <dbReference type="ChEBI" id="CHEBI:49883"/>
        <note>4Fe-4S-S-AdoMet</note>
    </ligand>
</feature>
<comment type="pathway">
    <text evidence="1 13">Cofactor biosynthesis; biotin biosynthesis; biotin from 7,8-diaminononanoate: step 2/2.</text>
</comment>
<dbReference type="Pfam" id="PF06968">
    <property type="entry name" value="BATS"/>
    <property type="match status" value="1"/>
</dbReference>
<dbReference type="KEGG" id="rip:RIEPE_0563"/>
<dbReference type="HAMAP" id="MF_01694">
    <property type="entry name" value="BioB"/>
    <property type="match status" value="1"/>
</dbReference>
<feature type="binding site" evidence="13 14">
    <location>
        <position position="58"/>
    </location>
    <ligand>
        <name>[4Fe-4S] cluster</name>
        <dbReference type="ChEBI" id="CHEBI:49883"/>
        <note>4Fe-4S-S-AdoMet</note>
    </ligand>
</feature>
<gene>
    <name evidence="13 16" type="primary">bioB</name>
    <name evidence="16" type="ordered locus">RIEPE_0563</name>
</gene>
<evidence type="ECO:0000256" key="5">
    <source>
        <dbReference type="ARBA" id="ARBA00022679"/>
    </source>
</evidence>
<dbReference type="GO" id="GO:0051539">
    <property type="term" value="F:4 iron, 4 sulfur cluster binding"/>
    <property type="evidence" value="ECO:0007669"/>
    <property type="project" value="UniProtKB-KW"/>
</dbReference>
<feature type="binding site" evidence="13 14">
    <location>
        <position position="95"/>
    </location>
    <ligand>
        <name>[2Fe-2S] cluster</name>
        <dbReference type="ChEBI" id="CHEBI:190135"/>
    </ligand>
</feature>
<dbReference type="OrthoDB" id="9786826at2"/>
<dbReference type="InterPro" id="IPR058240">
    <property type="entry name" value="rSAM_sf"/>
</dbReference>
<proteinExistence type="inferred from homology"/>
<dbReference type="SFLD" id="SFLDS00029">
    <property type="entry name" value="Radical_SAM"/>
    <property type="match status" value="1"/>
</dbReference>
<evidence type="ECO:0000256" key="1">
    <source>
        <dbReference type="ARBA" id="ARBA00004942"/>
    </source>
</evidence>
<keyword evidence="4 13" id="KW-0004">4Fe-4S</keyword>
<evidence type="ECO:0000313" key="16">
    <source>
        <dbReference type="EMBL" id="ADD79645.1"/>
    </source>
</evidence>
<evidence type="ECO:0000256" key="4">
    <source>
        <dbReference type="ARBA" id="ARBA00022485"/>
    </source>
</evidence>
<keyword evidence="17" id="KW-1185">Reference proteome</keyword>
<dbReference type="SFLD" id="SFLDG01278">
    <property type="entry name" value="biotin_synthase_like"/>
    <property type="match status" value="1"/>
</dbReference>
<dbReference type="InterPro" id="IPR002684">
    <property type="entry name" value="Biotin_synth/BioAB"/>
</dbReference>
<dbReference type="PANTHER" id="PTHR22976">
    <property type="entry name" value="BIOTIN SYNTHASE"/>
    <property type="match status" value="1"/>
</dbReference>
<accession>D4G8Y7</accession>
<dbReference type="PIRSF" id="PIRSF001619">
    <property type="entry name" value="Biotin_synth"/>
    <property type="match status" value="1"/>
</dbReference>
<dbReference type="UniPathway" id="UPA00078">
    <property type="reaction ID" value="UER00162"/>
</dbReference>
<dbReference type="InterPro" id="IPR024177">
    <property type="entry name" value="Biotin_synthase"/>
</dbReference>
<organism evidence="16 17">
    <name type="scientific">Riesia pediculicola (strain USDA)</name>
    <dbReference type="NCBI Taxonomy" id="515618"/>
    <lineage>
        <taxon>Bacteria</taxon>
        <taxon>Pseudomonadati</taxon>
        <taxon>Pseudomonadota</taxon>
        <taxon>Gammaproteobacteria</taxon>
        <taxon>Enterobacterales</taxon>
        <taxon>Enterobacteriaceae</taxon>
        <taxon>Candidatus Riesia</taxon>
    </lineage>
</organism>
<evidence type="ECO:0000256" key="7">
    <source>
        <dbReference type="ARBA" id="ARBA00022714"/>
    </source>
</evidence>
<dbReference type="GO" id="GO:0005506">
    <property type="term" value="F:iron ion binding"/>
    <property type="evidence" value="ECO:0007669"/>
    <property type="project" value="UniProtKB-UniRule"/>
</dbReference>
<dbReference type="AlphaFoldDB" id="D4G8Y7"/>
<keyword evidence="11 13" id="KW-0411">Iron-sulfur</keyword>
<dbReference type="InterPro" id="IPR006638">
    <property type="entry name" value="Elp3/MiaA/NifB-like_rSAM"/>
</dbReference>
<keyword evidence="6 13" id="KW-0949">S-adenosyl-L-methionine</keyword>
<dbReference type="GO" id="GO:0009102">
    <property type="term" value="P:biotin biosynthetic process"/>
    <property type="evidence" value="ECO:0007669"/>
    <property type="project" value="UniProtKB-UniRule"/>
</dbReference>
<evidence type="ECO:0000256" key="9">
    <source>
        <dbReference type="ARBA" id="ARBA00022756"/>
    </source>
</evidence>
<evidence type="ECO:0000256" key="3">
    <source>
        <dbReference type="ARBA" id="ARBA00012236"/>
    </source>
</evidence>
<dbReference type="CDD" id="cd01335">
    <property type="entry name" value="Radical_SAM"/>
    <property type="match status" value="1"/>
</dbReference>
<evidence type="ECO:0000256" key="8">
    <source>
        <dbReference type="ARBA" id="ARBA00022723"/>
    </source>
</evidence>
<protein>
    <recommendedName>
        <fullName evidence="3 13">Biotin synthase</fullName>
        <ecNumber evidence="3 13">2.8.1.6</ecNumber>
    </recommendedName>
</protein>
<dbReference type="NCBIfam" id="TIGR00433">
    <property type="entry name" value="bioB"/>
    <property type="match status" value="1"/>
</dbReference>
<dbReference type="PANTHER" id="PTHR22976:SF2">
    <property type="entry name" value="BIOTIN SYNTHASE, MITOCHONDRIAL"/>
    <property type="match status" value="1"/>
</dbReference>
<evidence type="ECO:0000256" key="2">
    <source>
        <dbReference type="ARBA" id="ARBA00010765"/>
    </source>
</evidence>
<keyword evidence="8 13" id="KW-0479">Metal-binding</keyword>
<evidence type="ECO:0000256" key="10">
    <source>
        <dbReference type="ARBA" id="ARBA00023004"/>
    </source>
</evidence>
<comment type="cofactor">
    <cofactor evidence="14">
        <name>[2Fe-2S] cluster</name>
        <dbReference type="ChEBI" id="CHEBI:190135"/>
    </cofactor>
    <text evidence="14">Binds 1 [2Fe-2S] cluster. The cluster is coordinated with 3 cysteines and 1 arginine.</text>
</comment>
<dbReference type="RefSeq" id="WP_013087632.1">
    <property type="nucleotide sequence ID" value="NC_014109.1"/>
</dbReference>
<dbReference type="InterPro" id="IPR007197">
    <property type="entry name" value="rSAM"/>
</dbReference>
<dbReference type="Gene3D" id="3.20.20.70">
    <property type="entry name" value="Aldolase class I"/>
    <property type="match status" value="1"/>
</dbReference>
<evidence type="ECO:0000256" key="12">
    <source>
        <dbReference type="ARBA" id="ARBA00051157"/>
    </source>
</evidence>
<dbReference type="GO" id="GO:0051537">
    <property type="term" value="F:2 iron, 2 sulfur cluster binding"/>
    <property type="evidence" value="ECO:0007669"/>
    <property type="project" value="UniProtKB-KW"/>
</dbReference>
<sequence>MKKRWTVSQAEKLFNLPFFELIFEAQKIHRVHFNPQSVQISTLLSIKTGNCPEDCKYCSQSARYRTDLKAEKLIKFDKVMDSARQAKKAGATRFCMGAAWRNPNDRDIPYLQKIVREVKSLGLETCMTLGTLSENQANSLSEAGLDYYNHNLDTSEEFYEKIITTRKYQERIETIERVQKAGIKVCSGGILGLGETVKDRASLLVQLANLPKVPESVPINMLVQIKGTPLFNEKKIDFFDFVRTIAAARIMLPSSFIRLSAGRKNMNEQMQALCFIAGANSVFSGCKLLTTDNPNEQEDHILFKKLDINLDFTKKNVLEEKDSFFSEKEVESGNFYEAC</sequence>
<keyword evidence="5 13" id="KW-0808">Transferase</keyword>
<evidence type="ECO:0000313" key="17">
    <source>
        <dbReference type="Proteomes" id="UP000001700"/>
    </source>
</evidence>
<dbReference type="SMART" id="SM00729">
    <property type="entry name" value="Elp3"/>
    <property type="match status" value="1"/>
</dbReference>
<comment type="similarity">
    <text evidence="2 13">Belongs to the radical SAM superfamily. Biotin synthase family.</text>
</comment>
<dbReference type="EMBL" id="CP001085">
    <property type="protein sequence ID" value="ADD79645.1"/>
    <property type="molecule type" value="Genomic_DNA"/>
</dbReference>
<comment type="subunit">
    <text evidence="13">Homodimer.</text>
</comment>
<feature type="binding site" evidence="13 14">
    <location>
        <position position="126"/>
    </location>
    <ligand>
        <name>[2Fe-2S] cluster</name>
        <dbReference type="ChEBI" id="CHEBI:190135"/>
    </ligand>
</feature>
<dbReference type="STRING" id="515618.RIEPE_0563"/>
<dbReference type="HOGENOM" id="CLU_033172_1_2_6"/>
<keyword evidence="10 13" id="KW-0408">Iron</keyword>
<keyword evidence="9 13" id="KW-0093">Biotin biosynthesis</keyword>
<dbReference type="FunFam" id="3.20.20.70:FF:000011">
    <property type="entry name" value="Biotin synthase"/>
    <property type="match status" value="1"/>
</dbReference>
<evidence type="ECO:0000256" key="11">
    <source>
        <dbReference type="ARBA" id="ARBA00023014"/>
    </source>
</evidence>
<dbReference type="InterPro" id="IPR013785">
    <property type="entry name" value="Aldolase_TIM"/>
</dbReference>
<dbReference type="EC" id="2.8.1.6" evidence="3 13"/>
<dbReference type="SMART" id="SM00876">
    <property type="entry name" value="BATS"/>
    <property type="match status" value="1"/>
</dbReference>
<comment type="function">
    <text evidence="13">Catalyzes the conversion of dethiobiotin (DTB) to biotin by the insertion of a sulfur atom into dethiobiotin via a radical-based mechanism.</text>
</comment>
<dbReference type="eggNOG" id="COG0502">
    <property type="taxonomic scope" value="Bacteria"/>
</dbReference>
<evidence type="ECO:0000256" key="13">
    <source>
        <dbReference type="HAMAP-Rule" id="MF_01694"/>
    </source>
</evidence>
<comment type="catalytic activity">
    <reaction evidence="12 13">
        <text>(4R,5S)-dethiobiotin + (sulfur carrier)-SH + 2 reduced [2Fe-2S]-[ferredoxin] + 2 S-adenosyl-L-methionine = (sulfur carrier)-H + biotin + 2 5'-deoxyadenosine + 2 L-methionine + 2 oxidized [2Fe-2S]-[ferredoxin]</text>
        <dbReference type="Rhea" id="RHEA:22060"/>
        <dbReference type="Rhea" id="RHEA-COMP:10000"/>
        <dbReference type="Rhea" id="RHEA-COMP:10001"/>
        <dbReference type="Rhea" id="RHEA-COMP:14737"/>
        <dbReference type="Rhea" id="RHEA-COMP:14739"/>
        <dbReference type="ChEBI" id="CHEBI:17319"/>
        <dbReference type="ChEBI" id="CHEBI:29917"/>
        <dbReference type="ChEBI" id="CHEBI:33737"/>
        <dbReference type="ChEBI" id="CHEBI:33738"/>
        <dbReference type="ChEBI" id="CHEBI:57586"/>
        <dbReference type="ChEBI" id="CHEBI:57844"/>
        <dbReference type="ChEBI" id="CHEBI:59789"/>
        <dbReference type="ChEBI" id="CHEBI:64428"/>
        <dbReference type="ChEBI" id="CHEBI:149473"/>
        <dbReference type="EC" id="2.8.1.6"/>
    </reaction>
</comment>